<keyword evidence="1" id="KW-0597">Phosphoprotein</keyword>
<organism evidence="3">
    <name type="scientific">freshwater metagenome</name>
    <dbReference type="NCBI Taxonomy" id="449393"/>
    <lineage>
        <taxon>unclassified sequences</taxon>
        <taxon>metagenomes</taxon>
        <taxon>ecological metagenomes</taxon>
    </lineage>
</organism>
<dbReference type="AlphaFoldDB" id="A0A6J6Q5B0"/>
<dbReference type="SMART" id="SM00448">
    <property type="entry name" value="REC"/>
    <property type="match status" value="1"/>
</dbReference>
<sequence length="127" mass="13854">MTDTAVPQGPAGSSCLVADDHPAVLRAVCEYLEEEGFEIVARAADGAEALDKLTRMQPPLAVLDISMPKMTGIEVAREAANPARPANRRRLQRIRWGRTASKVGYPALRVACEGRMTTHLQRFARPS</sequence>
<dbReference type="GO" id="GO:0000160">
    <property type="term" value="P:phosphorelay signal transduction system"/>
    <property type="evidence" value="ECO:0007669"/>
    <property type="project" value="InterPro"/>
</dbReference>
<dbReference type="InterPro" id="IPR050595">
    <property type="entry name" value="Bact_response_regulator"/>
</dbReference>
<gene>
    <name evidence="3" type="ORF">UFOPK2399_01688</name>
</gene>
<evidence type="ECO:0000259" key="2">
    <source>
        <dbReference type="PROSITE" id="PS50110"/>
    </source>
</evidence>
<dbReference type="Gene3D" id="3.40.50.2300">
    <property type="match status" value="1"/>
</dbReference>
<dbReference type="EMBL" id="CAEZXP010000006">
    <property type="protein sequence ID" value="CAB4706249.1"/>
    <property type="molecule type" value="Genomic_DNA"/>
</dbReference>
<dbReference type="PROSITE" id="PS50110">
    <property type="entry name" value="RESPONSE_REGULATORY"/>
    <property type="match status" value="1"/>
</dbReference>
<name>A0A6J6Q5B0_9ZZZZ</name>
<reference evidence="3" key="1">
    <citation type="submission" date="2020-05" db="EMBL/GenBank/DDBJ databases">
        <authorList>
            <person name="Chiriac C."/>
            <person name="Salcher M."/>
            <person name="Ghai R."/>
            <person name="Kavagutti S V."/>
        </authorList>
    </citation>
    <scope>NUCLEOTIDE SEQUENCE</scope>
</reference>
<dbReference type="SUPFAM" id="SSF52172">
    <property type="entry name" value="CheY-like"/>
    <property type="match status" value="1"/>
</dbReference>
<accession>A0A6J6Q5B0</accession>
<protein>
    <submittedName>
        <fullName evidence="3">Unannotated protein</fullName>
    </submittedName>
</protein>
<dbReference type="PANTHER" id="PTHR44591">
    <property type="entry name" value="STRESS RESPONSE REGULATOR PROTEIN 1"/>
    <property type="match status" value="1"/>
</dbReference>
<proteinExistence type="predicted"/>
<evidence type="ECO:0000313" key="3">
    <source>
        <dbReference type="EMBL" id="CAB4706249.1"/>
    </source>
</evidence>
<dbReference type="Pfam" id="PF00072">
    <property type="entry name" value="Response_reg"/>
    <property type="match status" value="1"/>
</dbReference>
<evidence type="ECO:0000256" key="1">
    <source>
        <dbReference type="ARBA" id="ARBA00022553"/>
    </source>
</evidence>
<dbReference type="PANTHER" id="PTHR44591:SF3">
    <property type="entry name" value="RESPONSE REGULATORY DOMAIN-CONTAINING PROTEIN"/>
    <property type="match status" value="1"/>
</dbReference>
<dbReference type="InterPro" id="IPR001789">
    <property type="entry name" value="Sig_transdc_resp-reg_receiver"/>
</dbReference>
<feature type="domain" description="Response regulatory" evidence="2">
    <location>
        <begin position="14"/>
        <end position="127"/>
    </location>
</feature>
<dbReference type="InterPro" id="IPR011006">
    <property type="entry name" value="CheY-like_superfamily"/>
</dbReference>